<dbReference type="AlphaFoldDB" id="A0A931ITM0"/>
<protein>
    <submittedName>
        <fullName evidence="7">Sterol desaturase family protein</fullName>
    </submittedName>
</protein>
<dbReference type="GO" id="GO:0016491">
    <property type="term" value="F:oxidoreductase activity"/>
    <property type="evidence" value="ECO:0007669"/>
    <property type="project" value="InterPro"/>
</dbReference>
<sequence>MDRLLEAFDHGAAAIFQAVVLPLLQTLGAASVAAEAYNGTVWLLAGALQLVLIALGLGALERWRPVEHWADARAVRIDWVYTLIQRLGLFRLLLFFTLDPVVDAVAAQARLWGWQPWHLEGWVPGVTDRPCIAFALYLVVFDFLGYWIHRAQHAWGWWWALHAVHHSQRQMGRWADNRNHFLDDFLGAALFAGAGLVLGTEPAQFMALTLVTQTFESLQHANLRLHFGFLERFWVSPRFHRLHHAIGVGHESDGPGTLGGHNFGVLLPWWDQGFGTARFDSAYPATGIRDQLPEWGGRDYGAGLMAQQWLGLRRLWRALRM</sequence>
<dbReference type="GO" id="GO:0005506">
    <property type="term" value="F:iron ion binding"/>
    <property type="evidence" value="ECO:0007669"/>
    <property type="project" value="InterPro"/>
</dbReference>
<feature type="transmembrane region" description="Helical" evidence="5">
    <location>
        <begin position="12"/>
        <end position="34"/>
    </location>
</feature>
<comment type="caution">
    <text evidence="7">The sequence shown here is derived from an EMBL/GenBank/DDBJ whole genome shotgun (WGS) entry which is preliminary data.</text>
</comment>
<evidence type="ECO:0000256" key="3">
    <source>
        <dbReference type="ARBA" id="ARBA00022989"/>
    </source>
</evidence>
<organism evidence="7 8">
    <name type="scientific">Inhella gelatinilytica</name>
    <dbReference type="NCBI Taxonomy" id="2795030"/>
    <lineage>
        <taxon>Bacteria</taxon>
        <taxon>Pseudomonadati</taxon>
        <taxon>Pseudomonadota</taxon>
        <taxon>Betaproteobacteria</taxon>
        <taxon>Burkholderiales</taxon>
        <taxon>Sphaerotilaceae</taxon>
        <taxon>Inhella</taxon>
    </lineage>
</organism>
<evidence type="ECO:0000256" key="5">
    <source>
        <dbReference type="SAM" id="Phobius"/>
    </source>
</evidence>
<dbReference type="PANTHER" id="PTHR11863">
    <property type="entry name" value="STEROL DESATURASE"/>
    <property type="match status" value="1"/>
</dbReference>
<dbReference type="EMBL" id="JAEDAL010000002">
    <property type="protein sequence ID" value="MBH9552505.1"/>
    <property type="molecule type" value="Genomic_DNA"/>
</dbReference>
<evidence type="ECO:0000256" key="2">
    <source>
        <dbReference type="ARBA" id="ARBA00022692"/>
    </source>
</evidence>
<feature type="transmembrane region" description="Helical" evidence="5">
    <location>
        <begin position="40"/>
        <end position="60"/>
    </location>
</feature>
<gene>
    <name evidence="7" type="ORF">I7X43_06520</name>
</gene>
<feature type="transmembrane region" description="Helical" evidence="5">
    <location>
        <begin position="132"/>
        <end position="149"/>
    </location>
</feature>
<evidence type="ECO:0000256" key="4">
    <source>
        <dbReference type="ARBA" id="ARBA00023136"/>
    </source>
</evidence>
<dbReference type="Proteomes" id="UP000620139">
    <property type="component" value="Unassembled WGS sequence"/>
</dbReference>
<comment type="subcellular location">
    <subcellularLocation>
        <location evidence="1">Membrane</location>
    </subcellularLocation>
</comment>
<keyword evidence="3 5" id="KW-1133">Transmembrane helix</keyword>
<name>A0A931ITM0_9BURK</name>
<keyword evidence="8" id="KW-1185">Reference proteome</keyword>
<keyword evidence="2 5" id="KW-0812">Transmembrane</keyword>
<keyword evidence="4 5" id="KW-0472">Membrane</keyword>
<accession>A0A931ITM0</accession>
<evidence type="ECO:0000259" key="6">
    <source>
        <dbReference type="Pfam" id="PF04116"/>
    </source>
</evidence>
<proteinExistence type="predicted"/>
<reference evidence="7" key="1">
    <citation type="submission" date="2020-12" db="EMBL/GenBank/DDBJ databases">
        <title>The genome sequence of Inhella sp. 4Y17.</title>
        <authorList>
            <person name="Liu Y."/>
        </authorList>
    </citation>
    <scope>NUCLEOTIDE SEQUENCE</scope>
    <source>
        <strain evidence="7">4Y10</strain>
    </source>
</reference>
<dbReference type="GO" id="GO:0008610">
    <property type="term" value="P:lipid biosynthetic process"/>
    <property type="evidence" value="ECO:0007669"/>
    <property type="project" value="InterPro"/>
</dbReference>
<evidence type="ECO:0000313" key="8">
    <source>
        <dbReference type="Proteomes" id="UP000620139"/>
    </source>
</evidence>
<dbReference type="InterPro" id="IPR006694">
    <property type="entry name" value="Fatty_acid_hydroxylase"/>
</dbReference>
<dbReference type="Pfam" id="PF04116">
    <property type="entry name" value="FA_hydroxylase"/>
    <property type="match status" value="1"/>
</dbReference>
<feature type="transmembrane region" description="Helical" evidence="5">
    <location>
        <begin position="92"/>
        <end position="112"/>
    </location>
</feature>
<feature type="domain" description="Fatty acid hydroxylase" evidence="6">
    <location>
        <begin position="134"/>
        <end position="276"/>
    </location>
</feature>
<dbReference type="GO" id="GO:0016020">
    <property type="term" value="C:membrane"/>
    <property type="evidence" value="ECO:0007669"/>
    <property type="project" value="UniProtKB-SubCell"/>
</dbReference>
<dbReference type="InterPro" id="IPR050307">
    <property type="entry name" value="Sterol_Desaturase_Related"/>
</dbReference>
<evidence type="ECO:0000313" key="7">
    <source>
        <dbReference type="EMBL" id="MBH9552505.1"/>
    </source>
</evidence>
<evidence type="ECO:0000256" key="1">
    <source>
        <dbReference type="ARBA" id="ARBA00004370"/>
    </source>
</evidence>